<dbReference type="NCBIfam" id="TIGR00077">
    <property type="entry name" value="lspA"/>
    <property type="match status" value="1"/>
</dbReference>
<keyword evidence="5 9" id="KW-0064">Aspartyl protease</keyword>
<dbReference type="EC" id="3.4.23.36" evidence="9"/>
<evidence type="ECO:0000256" key="2">
    <source>
        <dbReference type="ARBA" id="ARBA00022475"/>
    </source>
</evidence>
<evidence type="ECO:0000256" key="9">
    <source>
        <dbReference type="HAMAP-Rule" id="MF_00161"/>
    </source>
</evidence>
<comment type="function">
    <text evidence="9 10">This protein specifically catalyzes the removal of signal peptides from prolipoproteins.</text>
</comment>
<dbReference type="InterPro" id="IPR001872">
    <property type="entry name" value="Peptidase_A8"/>
</dbReference>
<evidence type="ECO:0000256" key="7">
    <source>
        <dbReference type="ARBA" id="ARBA00022989"/>
    </source>
</evidence>
<evidence type="ECO:0000256" key="8">
    <source>
        <dbReference type="ARBA" id="ARBA00023136"/>
    </source>
</evidence>
<comment type="caution">
    <text evidence="9">Lacks conserved residue(s) required for the propagation of feature annotation.</text>
</comment>
<keyword evidence="12" id="KW-0449">Lipoprotein</keyword>
<dbReference type="GO" id="GO:0005886">
    <property type="term" value="C:plasma membrane"/>
    <property type="evidence" value="ECO:0007669"/>
    <property type="project" value="UniProtKB-SubCell"/>
</dbReference>
<dbReference type="GO" id="GO:0006508">
    <property type="term" value="P:proteolysis"/>
    <property type="evidence" value="ECO:0007669"/>
    <property type="project" value="UniProtKB-KW"/>
</dbReference>
<dbReference type="AlphaFoldDB" id="A0A0K8ME64"/>
<dbReference type="Pfam" id="PF01252">
    <property type="entry name" value="Peptidase_A8"/>
    <property type="match status" value="1"/>
</dbReference>
<dbReference type="EMBL" id="BBVC01000063">
    <property type="protein sequence ID" value="GAO98493.1"/>
    <property type="molecule type" value="Genomic_DNA"/>
</dbReference>
<dbReference type="PANTHER" id="PTHR33695">
    <property type="entry name" value="LIPOPROTEIN SIGNAL PEPTIDASE"/>
    <property type="match status" value="1"/>
</dbReference>
<feature type="active site" evidence="9">
    <location>
        <position position="119"/>
    </location>
</feature>
<keyword evidence="4 9" id="KW-0812">Transmembrane</keyword>
<keyword evidence="2 9" id="KW-1003">Cell membrane</keyword>
<feature type="transmembrane region" description="Helical" evidence="9">
    <location>
        <begin position="6"/>
        <end position="28"/>
    </location>
</feature>
<dbReference type="PANTHER" id="PTHR33695:SF1">
    <property type="entry name" value="LIPOPROTEIN SIGNAL PEPTIDASE"/>
    <property type="match status" value="1"/>
</dbReference>
<evidence type="ECO:0000256" key="1">
    <source>
        <dbReference type="ARBA" id="ARBA00006139"/>
    </source>
</evidence>
<name>A0A0K8ME64_9PROT</name>
<protein>
    <recommendedName>
        <fullName evidence="9">Lipoprotein signal peptidase</fullName>
        <ecNumber evidence="9">3.4.23.36</ecNumber>
    </recommendedName>
    <alternativeName>
        <fullName evidence="9">Prolipoprotein signal peptidase</fullName>
    </alternativeName>
    <alternativeName>
        <fullName evidence="9">Signal peptidase II</fullName>
        <shortName evidence="9">SPase II</shortName>
    </alternativeName>
</protein>
<dbReference type="STRING" id="1629334.Cva_01155"/>
<keyword evidence="13" id="KW-1185">Reference proteome</keyword>
<proteinExistence type="inferred from homology"/>
<feature type="transmembrane region" description="Helical" evidence="9">
    <location>
        <begin position="65"/>
        <end position="85"/>
    </location>
</feature>
<accession>A0A0K8ME64</accession>
<evidence type="ECO:0000256" key="11">
    <source>
        <dbReference type="RuleBase" id="RU004181"/>
    </source>
</evidence>
<dbReference type="PRINTS" id="PR00781">
    <property type="entry name" value="LIPOSIGPTASE"/>
</dbReference>
<dbReference type="UniPathway" id="UPA00665"/>
<keyword evidence="7 9" id="KW-1133">Transmembrane helix</keyword>
<comment type="pathway">
    <text evidence="9">Protein modification; lipoprotein biosynthesis (signal peptide cleavage).</text>
</comment>
<keyword evidence="3 9" id="KW-0645">Protease</keyword>
<keyword evidence="8 9" id="KW-0472">Membrane</keyword>
<comment type="similarity">
    <text evidence="1 9 11">Belongs to the peptidase A8 family.</text>
</comment>
<feature type="transmembrane region" description="Helical" evidence="9">
    <location>
        <begin position="129"/>
        <end position="149"/>
    </location>
</feature>
<dbReference type="GO" id="GO:0004190">
    <property type="term" value="F:aspartic-type endopeptidase activity"/>
    <property type="evidence" value="ECO:0007669"/>
    <property type="project" value="UniProtKB-UniRule"/>
</dbReference>
<organism evidence="12 13">
    <name type="scientific">Caedimonas varicaedens</name>
    <dbReference type="NCBI Taxonomy" id="1629334"/>
    <lineage>
        <taxon>Bacteria</taxon>
        <taxon>Pseudomonadati</taxon>
        <taxon>Pseudomonadota</taxon>
        <taxon>Alphaproteobacteria</taxon>
        <taxon>Holosporales</taxon>
        <taxon>Caedimonadaceae</taxon>
        <taxon>Caedimonas</taxon>
    </lineage>
</organism>
<gene>
    <name evidence="9 12" type="primary">lspA</name>
    <name evidence="12" type="ORF">Cva_01155</name>
</gene>
<comment type="catalytic activity">
    <reaction evidence="9 10">
        <text>Release of signal peptides from bacterial membrane prolipoproteins. Hydrolyzes -Xaa-Yaa-Zaa-|-(S,diacylglyceryl)Cys-, in which Xaa is hydrophobic (preferably Leu), and Yaa (Ala or Ser) and Zaa (Gly or Ala) have small, neutral side chains.</text>
        <dbReference type="EC" id="3.4.23.36"/>
    </reaction>
</comment>
<dbReference type="Proteomes" id="UP000036771">
    <property type="component" value="Unassembled WGS sequence"/>
</dbReference>
<evidence type="ECO:0000256" key="10">
    <source>
        <dbReference type="RuleBase" id="RU000594"/>
    </source>
</evidence>
<dbReference type="HAMAP" id="MF_00161">
    <property type="entry name" value="LspA"/>
    <property type="match status" value="1"/>
</dbReference>
<feature type="active site" evidence="9">
    <location>
        <position position="137"/>
    </location>
</feature>
<evidence type="ECO:0000256" key="3">
    <source>
        <dbReference type="ARBA" id="ARBA00022670"/>
    </source>
</evidence>
<comment type="subcellular location">
    <subcellularLocation>
        <location evidence="9">Cell membrane</location>
        <topology evidence="9">Multi-pass membrane protein</topology>
    </subcellularLocation>
</comment>
<sequence>MRPFPIKNLLVIIVGVMWLDQVTKLWIVNYFIAHPRRIQVLPILDFVLVWNRGISWGLFNNASGYNALVFSLLAGVISIILGIMLWKTKDKLMAWSLSLIIGGALGNLIDRVRFGGVVDFIYFHWHSYTFPAFNIADAAITFGVALMIWEEVIRFKEEKENRK</sequence>
<reference evidence="12 13" key="1">
    <citation type="submission" date="2015-03" db="EMBL/GenBank/DDBJ databases">
        <title>Caedibacter varicaedens, whole genome shotgun sequence.</title>
        <authorList>
            <person name="Suzuki H."/>
            <person name="Dapper A.L."/>
            <person name="Gibson A.K."/>
            <person name="Jackson C."/>
            <person name="Lee H."/>
            <person name="Pejaver V.R."/>
            <person name="Doak T."/>
            <person name="Lynch M."/>
        </authorList>
    </citation>
    <scope>NUCLEOTIDE SEQUENCE [LARGE SCALE GENOMIC DNA]</scope>
</reference>
<keyword evidence="6 9" id="KW-0378">Hydrolase</keyword>
<evidence type="ECO:0000256" key="4">
    <source>
        <dbReference type="ARBA" id="ARBA00022692"/>
    </source>
</evidence>
<evidence type="ECO:0000313" key="12">
    <source>
        <dbReference type="EMBL" id="GAO98493.1"/>
    </source>
</evidence>
<comment type="caution">
    <text evidence="12">The sequence shown here is derived from an EMBL/GenBank/DDBJ whole genome shotgun (WGS) entry which is preliminary data.</text>
</comment>
<evidence type="ECO:0000313" key="13">
    <source>
        <dbReference type="Proteomes" id="UP000036771"/>
    </source>
</evidence>
<dbReference type="PROSITE" id="PS00855">
    <property type="entry name" value="SPASE_II"/>
    <property type="match status" value="1"/>
</dbReference>
<evidence type="ECO:0000256" key="5">
    <source>
        <dbReference type="ARBA" id="ARBA00022750"/>
    </source>
</evidence>
<evidence type="ECO:0000256" key="6">
    <source>
        <dbReference type="ARBA" id="ARBA00022801"/>
    </source>
</evidence>